<dbReference type="EMBL" id="JAUIQD010000007">
    <property type="protein sequence ID" value="KAK3344219.1"/>
    <property type="molecule type" value="Genomic_DNA"/>
</dbReference>
<evidence type="ECO:0000313" key="2">
    <source>
        <dbReference type="EMBL" id="KAK3344219.1"/>
    </source>
</evidence>
<feature type="region of interest" description="Disordered" evidence="1">
    <location>
        <begin position="1"/>
        <end position="53"/>
    </location>
</feature>
<reference evidence="2" key="1">
    <citation type="journal article" date="2023" name="Mol. Phylogenet. Evol.">
        <title>Genome-scale phylogeny and comparative genomics of the fungal order Sordariales.</title>
        <authorList>
            <person name="Hensen N."/>
            <person name="Bonometti L."/>
            <person name="Westerberg I."/>
            <person name="Brannstrom I.O."/>
            <person name="Guillou S."/>
            <person name="Cros-Aarteil S."/>
            <person name="Calhoun S."/>
            <person name="Haridas S."/>
            <person name="Kuo A."/>
            <person name="Mondo S."/>
            <person name="Pangilinan J."/>
            <person name="Riley R."/>
            <person name="LaButti K."/>
            <person name="Andreopoulos B."/>
            <person name="Lipzen A."/>
            <person name="Chen C."/>
            <person name="Yan M."/>
            <person name="Daum C."/>
            <person name="Ng V."/>
            <person name="Clum A."/>
            <person name="Steindorff A."/>
            <person name="Ohm R.A."/>
            <person name="Martin F."/>
            <person name="Silar P."/>
            <person name="Natvig D.O."/>
            <person name="Lalanne C."/>
            <person name="Gautier V."/>
            <person name="Ament-Velasquez S.L."/>
            <person name="Kruys A."/>
            <person name="Hutchinson M.I."/>
            <person name="Powell A.J."/>
            <person name="Barry K."/>
            <person name="Miller A.N."/>
            <person name="Grigoriev I.V."/>
            <person name="Debuchy R."/>
            <person name="Gladieux P."/>
            <person name="Hiltunen Thoren M."/>
            <person name="Johannesson H."/>
        </authorList>
    </citation>
    <scope>NUCLEOTIDE SEQUENCE</scope>
    <source>
        <strain evidence="2">CBS 955.72</strain>
    </source>
</reference>
<evidence type="ECO:0000256" key="1">
    <source>
        <dbReference type="SAM" id="MobiDB-lite"/>
    </source>
</evidence>
<proteinExistence type="predicted"/>
<reference evidence="2" key="2">
    <citation type="submission" date="2023-06" db="EMBL/GenBank/DDBJ databases">
        <authorList>
            <consortium name="Lawrence Berkeley National Laboratory"/>
            <person name="Haridas S."/>
            <person name="Hensen N."/>
            <person name="Bonometti L."/>
            <person name="Westerberg I."/>
            <person name="Brannstrom I.O."/>
            <person name="Guillou S."/>
            <person name="Cros-Aarteil S."/>
            <person name="Calhoun S."/>
            <person name="Kuo A."/>
            <person name="Mondo S."/>
            <person name="Pangilinan J."/>
            <person name="Riley R."/>
            <person name="Labutti K."/>
            <person name="Andreopoulos B."/>
            <person name="Lipzen A."/>
            <person name="Chen C."/>
            <person name="Yanf M."/>
            <person name="Daum C."/>
            <person name="Ng V."/>
            <person name="Clum A."/>
            <person name="Steindorff A."/>
            <person name="Ohm R."/>
            <person name="Martin F."/>
            <person name="Silar P."/>
            <person name="Natvig D."/>
            <person name="Lalanne C."/>
            <person name="Gautier V."/>
            <person name="Ament-Velasquez S.L."/>
            <person name="Kruys A."/>
            <person name="Hutchinson M.I."/>
            <person name="Powell A.J."/>
            <person name="Barry K."/>
            <person name="Miller A.N."/>
            <person name="Grigoriev I.V."/>
            <person name="Debuchy R."/>
            <person name="Gladieux P."/>
            <person name="Thoren M.H."/>
            <person name="Johannesson H."/>
        </authorList>
    </citation>
    <scope>NUCLEOTIDE SEQUENCE</scope>
    <source>
        <strain evidence="2">CBS 955.72</strain>
    </source>
</reference>
<dbReference type="AlphaFoldDB" id="A0AAJ0M9P5"/>
<accession>A0AAJ0M9P5</accession>
<keyword evidence="3" id="KW-1185">Reference proteome</keyword>
<organism evidence="2 3">
    <name type="scientific">Lasiosphaeria hispida</name>
    <dbReference type="NCBI Taxonomy" id="260671"/>
    <lineage>
        <taxon>Eukaryota</taxon>
        <taxon>Fungi</taxon>
        <taxon>Dikarya</taxon>
        <taxon>Ascomycota</taxon>
        <taxon>Pezizomycotina</taxon>
        <taxon>Sordariomycetes</taxon>
        <taxon>Sordariomycetidae</taxon>
        <taxon>Sordariales</taxon>
        <taxon>Lasiosphaeriaceae</taxon>
        <taxon>Lasiosphaeria</taxon>
    </lineage>
</organism>
<feature type="compositionally biased region" description="Pro residues" evidence="1">
    <location>
        <begin position="26"/>
        <end position="41"/>
    </location>
</feature>
<dbReference type="Proteomes" id="UP001275084">
    <property type="component" value="Unassembled WGS sequence"/>
</dbReference>
<name>A0AAJ0M9P5_9PEZI</name>
<protein>
    <submittedName>
        <fullName evidence="2">Uncharacterized protein</fullName>
    </submittedName>
</protein>
<gene>
    <name evidence="2" type="ORF">B0T25DRAFT_615804</name>
</gene>
<evidence type="ECO:0000313" key="3">
    <source>
        <dbReference type="Proteomes" id="UP001275084"/>
    </source>
</evidence>
<comment type="caution">
    <text evidence="2">The sequence shown here is derived from an EMBL/GenBank/DDBJ whole genome shotgun (WGS) entry which is preliminary data.</text>
</comment>
<feature type="non-terminal residue" evidence="2">
    <location>
        <position position="1"/>
    </location>
</feature>
<sequence length="231" mass="25056">CLARSPLALRPPQSHLKTATTERLRPPPAPVSPASAPPPHRQSPAKSTAKPISPRATAAKMLSPMTLAATALAATRLPTLYNSTDSSARTCPRKAICTGACCRVPPLPLRTTLQTTMRWPSSSTQGMLMPSDSMLTLTKRPRQHQSHRALQRFVPCIATMTHALPGYYFSDHLQIYTYNFAASALLQKLFVACEDQLLCPCPGRCRSSTASYAVMPASTCPLSIEPRWVGC</sequence>